<dbReference type="PIRSF" id="PIRSF019574">
    <property type="entry name" value="Periplasmic_polyamine_BP"/>
    <property type="match status" value="1"/>
</dbReference>
<dbReference type="Pfam" id="PF13416">
    <property type="entry name" value="SBP_bac_8"/>
    <property type="match status" value="1"/>
</dbReference>
<evidence type="ECO:0000313" key="6">
    <source>
        <dbReference type="Proteomes" id="UP000284767"/>
    </source>
</evidence>
<dbReference type="PRINTS" id="PR00909">
    <property type="entry name" value="SPERMDNBNDNG"/>
</dbReference>
<evidence type="ECO:0000256" key="3">
    <source>
        <dbReference type="ARBA" id="ARBA00022729"/>
    </source>
</evidence>
<dbReference type="PANTHER" id="PTHR30222">
    <property type="entry name" value="SPERMIDINE/PUTRESCINE-BINDING PERIPLASMIC PROTEIN"/>
    <property type="match status" value="1"/>
</dbReference>
<evidence type="ECO:0000256" key="1">
    <source>
        <dbReference type="ARBA" id="ARBA00004418"/>
    </source>
</evidence>
<protein>
    <submittedName>
        <fullName evidence="5">Polyamine ABC transporter substrate-binding protein</fullName>
    </submittedName>
</protein>
<evidence type="ECO:0000256" key="2">
    <source>
        <dbReference type="ARBA" id="ARBA00022448"/>
    </source>
</evidence>
<comment type="caution">
    <text evidence="5">The sequence shown here is derived from an EMBL/GenBank/DDBJ whole genome shotgun (WGS) entry which is preliminary data.</text>
</comment>
<keyword evidence="3" id="KW-0732">Signal</keyword>
<dbReference type="GO" id="GO:0019808">
    <property type="term" value="F:polyamine binding"/>
    <property type="evidence" value="ECO:0007669"/>
    <property type="project" value="InterPro"/>
</dbReference>
<name>A0A7M3A351_PSEAI</name>
<keyword evidence="2" id="KW-0813">Transport</keyword>
<sequence>MKTRIASLTLLALALACGSGATLAADNLKIYNWSEYIAPETVANFAKETGIQATYDVYDSNETLDGKLMTGQSGYDVVFPSNHFMAKQIQAGALKKLDKSQLPNWKNLNPVLLKALEVNDPGNQYGFPYLWGTTGIGYNPAKIKAVLGDDAPLDSWDIFFKPEYMQKLSKCGVAVLDNGPELLPITLNYLGLPHHSQKADDYKQAQAALLKVRPYIRYFHSSKYVSDLANGEICMVVGFSGDILQAATRAKEANNGVEVRYSTPKEGSPLWFDMVSMPVDAPDEKAGYAFMNYLLRPEVMAAISNHVHYANGNLAADPLVDAEIKADPAIYPPQEKMAKLFALESMPQKIDRVRTRTWNTVKTGK</sequence>
<dbReference type="InterPro" id="IPR001188">
    <property type="entry name" value="Sperm_putr-bd"/>
</dbReference>
<dbReference type="PANTHER" id="PTHR30222:SF12">
    <property type="entry name" value="NORSPERMIDINE SENSOR"/>
    <property type="match status" value="1"/>
</dbReference>
<organism evidence="5 6">
    <name type="scientific">Pseudomonas aeruginosa</name>
    <dbReference type="NCBI Taxonomy" id="287"/>
    <lineage>
        <taxon>Bacteria</taxon>
        <taxon>Pseudomonadati</taxon>
        <taxon>Pseudomonadota</taxon>
        <taxon>Gammaproteobacteria</taxon>
        <taxon>Pseudomonadales</taxon>
        <taxon>Pseudomonadaceae</taxon>
        <taxon>Pseudomonas</taxon>
    </lineage>
</organism>
<evidence type="ECO:0000313" key="5">
    <source>
        <dbReference type="EMBL" id="RPM23047.1"/>
    </source>
</evidence>
<dbReference type="PROSITE" id="PS51257">
    <property type="entry name" value="PROKAR_LIPOPROTEIN"/>
    <property type="match status" value="1"/>
</dbReference>
<accession>A0A7M3A351</accession>
<keyword evidence="4" id="KW-0574">Periplasm</keyword>
<dbReference type="Gene3D" id="3.40.190.10">
    <property type="entry name" value="Periplasmic binding protein-like II"/>
    <property type="match status" value="2"/>
</dbReference>
<proteinExistence type="predicted"/>
<dbReference type="GO" id="GO:0015846">
    <property type="term" value="P:polyamine transport"/>
    <property type="evidence" value="ECO:0007669"/>
    <property type="project" value="InterPro"/>
</dbReference>
<dbReference type="SUPFAM" id="SSF53850">
    <property type="entry name" value="Periplasmic binding protein-like II"/>
    <property type="match status" value="1"/>
</dbReference>
<dbReference type="EMBL" id="NSNE01000001">
    <property type="protein sequence ID" value="RPM23047.1"/>
    <property type="molecule type" value="Genomic_DNA"/>
</dbReference>
<evidence type="ECO:0000256" key="4">
    <source>
        <dbReference type="ARBA" id="ARBA00022764"/>
    </source>
</evidence>
<comment type="subcellular location">
    <subcellularLocation>
        <location evidence="1">Periplasm</location>
    </subcellularLocation>
</comment>
<dbReference type="RefSeq" id="WP_009876665.1">
    <property type="nucleotide sequence ID" value="NZ_CAADLT010000160.1"/>
</dbReference>
<dbReference type="Proteomes" id="UP000284767">
    <property type="component" value="Unassembled WGS sequence"/>
</dbReference>
<dbReference type="CDD" id="cd13659">
    <property type="entry name" value="PBP2_PotF"/>
    <property type="match status" value="1"/>
</dbReference>
<reference evidence="5 6" key="1">
    <citation type="submission" date="2017-08" db="EMBL/GenBank/DDBJ databases">
        <authorList>
            <person name="Feschi L."/>
            <person name="Jeukens J."/>
            <person name="Emond-Rheault J.-G."/>
            <person name="Kukavica-Ibrulj I."/>
            <person name="Boyle B."/>
            <person name="Levesque R.C."/>
        </authorList>
    </citation>
    <scope>NUCLEOTIDE SEQUENCE [LARGE SCALE GENOMIC DNA]</scope>
    <source>
        <strain evidence="5 6">PA-W36</strain>
    </source>
</reference>
<dbReference type="AlphaFoldDB" id="A0A7M3A351"/>
<gene>
    <name evidence="5" type="ORF">IPC1295_00640</name>
</gene>
<reference evidence="5 6" key="2">
    <citation type="submission" date="2019-01" db="EMBL/GenBank/DDBJ databases">
        <title>The Pseudomonas aeruginosa pan-genome provides new insights on its population structure, horizontal gene transfer and pathogenicity.</title>
        <authorList>
            <person name="Freschi L."/>
            <person name="Vincent A.T."/>
            <person name="Jeukens J."/>
            <person name="Emond-Rheault J.-G."/>
            <person name="Kukavica-Ibrulj I."/>
            <person name="Dupont M.-J."/>
            <person name="Charette S.J."/>
            <person name="Boyle B."/>
            <person name="Levesque R.C."/>
        </authorList>
    </citation>
    <scope>NUCLEOTIDE SEQUENCE [LARGE SCALE GENOMIC DNA]</scope>
    <source>
        <strain evidence="5 6">PA-W36</strain>
    </source>
</reference>
<dbReference type="InterPro" id="IPR006059">
    <property type="entry name" value="SBP"/>
</dbReference>
<dbReference type="GO" id="GO:0042597">
    <property type="term" value="C:periplasmic space"/>
    <property type="evidence" value="ECO:0007669"/>
    <property type="project" value="UniProtKB-SubCell"/>
</dbReference>